<evidence type="ECO:0000256" key="4">
    <source>
        <dbReference type="ARBA" id="ARBA00023163"/>
    </source>
</evidence>
<dbReference type="PRINTS" id="PR00039">
    <property type="entry name" value="HTHLYSR"/>
</dbReference>
<keyword evidence="3" id="KW-0238">DNA-binding</keyword>
<evidence type="ECO:0000256" key="3">
    <source>
        <dbReference type="ARBA" id="ARBA00023125"/>
    </source>
</evidence>
<sequence length="305" mass="34563">MSQLPPLNALRAFEASARLGSFTKAADELNVTQAAVSQQVKILEHHLKATLFIREAKGIRLTDAGQSYQPVLSQVFHSLRIGTEDMFGERGNNTLSLRVSNTFAEHFLAPRLPSFLKDYPRFRVRLYTSPWSQSDQRSQPDIEIYNGYGDWDGRQVERLTHEYWQVVCRPQAINYYGNVTCAKQLLDWPRAAIIGYRETWLDWFSQQGITEIADAPCLEFDTTTLAIQAVRHGDIALLTRNFVVADPLAKGNLVLAHPASMTTTGGHYLVWKKGDHRPKVLAFCDWIRREVAKHHATQADLLGLT</sequence>
<name>A0A9X0R626_VIBME</name>
<dbReference type="Pfam" id="PF03466">
    <property type="entry name" value="LysR_substrate"/>
    <property type="match status" value="1"/>
</dbReference>
<dbReference type="SUPFAM" id="SSF46785">
    <property type="entry name" value="Winged helix' DNA-binding domain"/>
    <property type="match status" value="1"/>
</dbReference>
<evidence type="ECO:0000313" key="6">
    <source>
        <dbReference type="EMBL" id="MBC5850107.1"/>
    </source>
</evidence>
<dbReference type="FunFam" id="1.10.10.10:FF:000038">
    <property type="entry name" value="Glycine cleavage system transcriptional activator"/>
    <property type="match status" value="1"/>
</dbReference>
<dbReference type="GO" id="GO:0006351">
    <property type="term" value="P:DNA-templated transcription"/>
    <property type="evidence" value="ECO:0007669"/>
    <property type="project" value="TreeGrafter"/>
</dbReference>
<dbReference type="InterPro" id="IPR036388">
    <property type="entry name" value="WH-like_DNA-bd_sf"/>
</dbReference>
<dbReference type="Pfam" id="PF00126">
    <property type="entry name" value="HTH_1"/>
    <property type="match status" value="1"/>
</dbReference>
<dbReference type="RefSeq" id="WP_187025341.1">
    <property type="nucleotide sequence ID" value="NZ_JACRUP010000001.1"/>
</dbReference>
<dbReference type="GO" id="GO:0003700">
    <property type="term" value="F:DNA-binding transcription factor activity"/>
    <property type="evidence" value="ECO:0007669"/>
    <property type="project" value="InterPro"/>
</dbReference>
<dbReference type="Proteomes" id="UP000615796">
    <property type="component" value="Unassembled WGS sequence"/>
</dbReference>
<protein>
    <submittedName>
        <fullName evidence="6">LysR family transcriptional regulator</fullName>
    </submittedName>
</protein>
<dbReference type="GO" id="GO:0043565">
    <property type="term" value="F:sequence-specific DNA binding"/>
    <property type="evidence" value="ECO:0007669"/>
    <property type="project" value="TreeGrafter"/>
</dbReference>
<dbReference type="Gene3D" id="1.10.10.10">
    <property type="entry name" value="Winged helix-like DNA-binding domain superfamily/Winged helix DNA-binding domain"/>
    <property type="match status" value="1"/>
</dbReference>
<dbReference type="PANTHER" id="PTHR30537:SF26">
    <property type="entry name" value="GLYCINE CLEAVAGE SYSTEM TRANSCRIPTIONAL ACTIVATOR"/>
    <property type="match status" value="1"/>
</dbReference>
<dbReference type="Gene3D" id="3.40.190.10">
    <property type="entry name" value="Periplasmic binding protein-like II"/>
    <property type="match status" value="2"/>
</dbReference>
<keyword evidence="7" id="KW-1185">Reference proteome</keyword>
<dbReference type="PROSITE" id="PS50931">
    <property type="entry name" value="HTH_LYSR"/>
    <property type="match status" value="1"/>
</dbReference>
<dbReference type="EMBL" id="JACRUP010000001">
    <property type="protein sequence ID" value="MBC5850107.1"/>
    <property type="molecule type" value="Genomic_DNA"/>
</dbReference>
<dbReference type="PANTHER" id="PTHR30537">
    <property type="entry name" value="HTH-TYPE TRANSCRIPTIONAL REGULATOR"/>
    <property type="match status" value="1"/>
</dbReference>
<accession>A0A9X0R626</accession>
<keyword evidence="4" id="KW-0804">Transcription</keyword>
<proteinExistence type="inferred from homology"/>
<reference evidence="6" key="1">
    <citation type="submission" date="2020-08" db="EMBL/GenBank/DDBJ databases">
        <title>Genome Sequencing and Pan-Genome Analysis of Migratory bird Vibrio Strains, Inner Mongolia.</title>
        <authorList>
            <person name="Zheng L."/>
        </authorList>
    </citation>
    <scope>NUCLEOTIDE SEQUENCE</scope>
    <source>
        <strain evidence="6">M13F</strain>
    </source>
</reference>
<dbReference type="InterPro" id="IPR058163">
    <property type="entry name" value="LysR-type_TF_proteobact-type"/>
</dbReference>
<evidence type="ECO:0000313" key="7">
    <source>
        <dbReference type="Proteomes" id="UP000615796"/>
    </source>
</evidence>
<evidence type="ECO:0000256" key="1">
    <source>
        <dbReference type="ARBA" id="ARBA00009437"/>
    </source>
</evidence>
<evidence type="ECO:0000256" key="2">
    <source>
        <dbReference type="ARBA" id="ARBA00023015"/>
    </source>
</evidence>
<dbReference type="InterPro" id="IPR036390">
    <property type="entry name" value="WH_DNA-bd_sf"/>
</dbReference>
<dbReference type="InterPro" id="IPR005119">
    <property type="entry name" value="LysR_subst-bd"/>
</dbReference>
<keyword evidence="2" id="KW-0805">Transcription regulation</keyword>
<gene>
    <name evidence="6" type="ORF">H8Q88_03935</name>
</gene>
<comment type="caution">
    <text evidence="6">The sequence shown here is derived from an EMBL/GenBank/DDBJ whole genome shotgun (WGS) entry which is preliminary data.</text>
</comment>
<organism evidence="6 7">
    <name type="scientific">Vibrio metschnikovii</name>
    <dbReference type="NCBI Taxonomy" id="28172"/>
    <lineage>
        <taxon>Bacteria</taxon>
        <taxon>Pseudomonadati</taxon>
        <taxon>Pseudomonadota</taxon>
        <taxon>Gammaproteobacteria</taxon>
        <taxon>Vibrionales</taxon>
        <taxon>Vibrionaceae</taxon>
        <taxon>Vibrio</taxon>
    </lineage>
</organism>
<dbReference type="InterPro" id="IPR000847">
    <property type="entry name" value="LysR_HTH_N"/>
</dbReference>
<dbReference type="SUPFAM" id="SSF53850">
    <property type="entry name" value="Periplasmic binding protein-like II"/>
    <property type="match status" value="1"/>
</dbReference>
<dbReference type="AlphaFoldDB" id="A0A9X0R626"/>
<evidence type="ECO:0000259" key="5">
    <source>
        <dbReference type="PROSITE" id="PS50931"/>
    </source>
</evidence>
<comment type="similarity">
    <text evidence="1">Belongs to the LysR transcriptional regulatory family.</text>
</comment>
<feature type="domain" description="HTH lysR-type" evidence="5">
    <location>
        <begin position="5"/>
        <end position="62"/>
    </location>
</feature>